<name>A0A7J7KRV0_BUGNE</name>
<dbReference type="Pfam" id="PF00097">
    <property type="entry name" value="zf-C3HC4"/>
    <property type="match status" value="1"/>
</dbReference>
<dbReference type="GO" id="GO:0006513">
    <property type="term" value="P:protein monoubiquitination"/>
    <property type="evidence" value="ECO:0007669"/>
    <property type="project" value="InterPro"/>
</dbReference>
<dbReference type="PANTHER" id="PTHR14609">
    <property type="entry name" value="RING FINGER PROTEIN 219"/>
    <property type="match status" value="1"/>
</dbReference>
<dbReference type="GO" id="GO:0006275">
    <property type="term" value="P:regulation of DNA replication"/>
    <property type="evidence" value="ECO:0007669"/>
    <property type="project" value="InterPro"/>
</dbReference>
<keyword evidence="3" id="KW-0862">Zinc</keyword>
<dbReference type="GO" id="GO:0004842">
    <property type="term" value="F:ubiquitin-protein transferase activity"/>
    <property type="evidence" value="ECO:0007669"/>
    <property type="project" value="InterPro"/>
</dbReference>
<dbReference type="InterPro" id="IPR018957">
    <property type="entry name" value="Znf_C3HC4_RING-type"/>
</dbReference>
<feature type="chain" id="PRO_5029570224" evidence="6">
    <location>
        <begin position="19"/>
        <end position="286"/>
    </location>
</feature>
<dbReference type="Gene3D" id="3.30.40.10">
    <property type="entry name" value="Zinc/RING finger domain, C3HC4 (zinc finger)"/>
    <property type="match status" value="1"/>
</dbReference>
<dbReference type="InterPro" id="IPR013083">
    <property type="entry name" value="Znf_RING/FYVE/PHD"/>
</dbReference>
<keyword evidence="2 4" id="KW-0863">Zinc-finger</keyword>
<dbReference type="InterPro" id="IPR001841">
    <property type="entry name" value="Znf_RING"/>
</dbReference>
<keyword evidence="5" id="KW-0175">Coiled coil</keyword>
<feature type="domain" description="RING-type" evidence="7">
    <location>
        <begin position="13"/>
        <end position="51"/>
    </location>
</feature>
<feature type="signal peptide" evidence="6">
    <location>
        <begin position="1"/>
        <end position="18"/>
    </location>
</feature>
<protein>
    <submittedName>
        <fullName evidence="8">RNF219</fullName>
    </submittedName>
</protein>
<evidence type="ECO:0000256" key="6">
    <source>
        <dbReference type="SAM" id="SignalP"/>
    </source>
</evidence>
<evidence type="ECO:0000256" key="1">
    <source>
        <dbReference type="ARBA" id="ARBA00022723"/>
    </source>
</evidence>
<evidence type="ECO:0000256" key="3">
    <source>
        <dbReference type="ARBA" id="ARBA00022833"/>
    </source>
</evidence>
<evidence type="ECO:0000256" key="2">
    <source>
        <dbReference type="ARBA" id="ARBA00022771"/>
    </source>
</evidence>
<dbReference type="SMART" id="SM00184">
    <property type="entry name" value="RING"/>
    <property type="match status" value="1"/>
</dbReference>
<dbReference type="GO" id="GO:0008270">
    <property type="term" value="F:zinc ion binding"/>
    <property type="evidence" value="ECO:0007669"/>
    <property type="project" value="UniProtKB-KW"/>
</dbReference>
<dbReference type="PANTHER" id="PTHR14609:SF1">
    <property type="entry name" value="ORC UBIQUITIN LIGASE 1"/>
    <property type="match status" value="1"/>
</dbReference>
<keyword evidence="1" id="KW-0479">Metal-binding</keyword>
<dbReference type="EMBL" id="VXIV02000093">
    <property type="protein sequence ID" value="KAF6040902.1"/>
    <property type="molecule type" value="Genomic_DNA"/>
</dbReference>
<evidence type="ECO:0000313" key="9">
    <source>
        <dbReference type="Proteomes" id="UP000593567"/>
    </source>
</evidence>
<feature type="coiled-coil region" evidence="5">
    <location>
        <begin position="168"/>
        <end position="202"/>
    </location>
</feature>
<dbReference type="AlphaFoldDB" id="A0A7J7KRV0"/>
<dbReference type="PROSITE" id="PS50089">
    <property type="entry name" value="ZF_RING_2"/>
    <property type="match status" value="1"/>
</dbReference>
<dbReference type="Proteomes" id="UP000593567">
    <property type="component" value="Unassembled WGS sequence"/>
</dbReference>
<proteinExistence type="predicted"/>
<keyword evidence="9" id="KW-1185">Reference proteome</keyword>
<evidence type="ECO:0000259" key="7">
    <source>
        <dbReference type="PROSITE" id="PS50089"/>
    </source>
</evidence>
<gene>
    <name evidence="8" type="ORF">EB796_000743</name>
</gene>
<comment type="caution">
    <text evidence="8">The sequence shown here is derived from an EMBL/GenBank/DDBJ whole genome shotgun (WGS) entry which is preliminary data.</text>
</comment>
<sequence>MTSTVAMTLPILCQICLGKVREPVSCNNNHVYCKACIIIWTSKNKHCPTCRVEITAEQPFRLLLGGQNVETSESPAFAEPMNRKARVKSLFNSYEAVKLQLLTYHNQDEIQRLNDIIVQLEEEIRSLKDVAPATVSPTPSMSGSSLCESDRQSLGILKSKLAEATQLQHKVNLELRGYQQENNDLKQANIDLSRENDQLRYDLSQRTPSKIGRFTVAALESQIEKQKKEICNLKKALSVSDNHIQALETRLKLANQSKLQTSLTNDMAATCNAPGMLNQQLALTFS</sequence>
<dbReference type="SUPFAM" id="SSF57850">
    <property type="entry name" value="RING/U-box"/>
    <property type="match status" value="1"/>
</dbReference>
<reference evidence="8" key="1">
    <citation type="submission" date="2020-06" db="EMBL/GenBank/DDBJ databases">
        <title>Draft genome of Bugula neritina, a colonial animal packing powerful symbionts and potential medicines.</title>
        <authorList>
            <person name="Rayko M."/>
        </authorList>
    </citation>
    <scope>NUCLEOTIDE SEQUENCE [LARGE SCALE GENOMIC DNA]</scope>
    <source>
        <strain evidence="8">Kwan_BN1</strain>
    </source>
</reference>
<evidence type="ECO:0000256" key="4">
    <source>
        <dbReference type="PROSITE-ProRule" id="PRU00175"/>
    </source>
</evidence>
<keyword evidence="6" id="KW-0732">Signal</keyword>
<dbReference type="InterPro" id="IPR039209">
    <property type="entry name" value="OBI1"/>
</dbReference>
<dbReference type="OrthoDB" id="6105938at2759"/>
<evidence type="ECO:0000256" key="5">
    <source>
        <dbReference type="SAM" id="Coils"/>
    </source>
</evidence>
<organism evidence="8 9">
    <name type="scientific">Bugula neritina</name>
    <name type="common">Brown bryozoan</name>
    <name type="synonym">Sertularia neritina</name>
    <dbReference type="NCBI Taxonomy" id="10212"/>
    <lineage>
        <taxon>Eukaryota</taxon>
        <taxon>Metazoa</taxon>
        <taxon>Spiralia</taxon>
        <taxon>Lophotrochozoa</taxon>
        <taxon>Bryozoa</taxon>
        <taxon>Gymnolaemata</taxon>
        <taxon>Cheilostomatida</taxon>
        <taxon>Flustrina</taxon>
        <taxon>Buguloidea</taxon>
        <taxon>Bugulidae</taxon>
        <taxon>Bugula</taxon>
    </lineage>
</organism>
<evidence type="ECO:0000313" key="8">
    <source>
        <dbReference type="EMBL" id="KAF6040902.1"/>
    </source>
</evidence>
<accession>A0A7J7KRV0</accession>